<proteinExistence type="predicted"/>
<organism evidence="2 3">
    <name type="scientific">Senna tora</name>
    <dbReference type="NCBI Taxonomy" id="362788"/>
    <lineage>
        <taxon>Eukaryota</taxon>
        <taxon>Viridiplantae</taxon>
        <taxon>Streptophyta</taxon>
        <taxon>Embryophyta</taxon>
        <taxon>Tracheophyta</taxon>
        <taxon>Spermatophyta</taxon>
        <taxon>Magnoliopsida</taxon>
        <taxon>eudicotyledons</taxon>
        <taxon>Gunneridae</taxon>
        <taxon>Pentapetalae</taxon>
        <taxon>rosids</taxon>
        <taxon>fabids</taxon>
        <taxon>Fabales</taxon>
        <taxon>Fabaceae</taxon>
        <taxon>Caesalpinioideae</taxon>
        <taxon>Cassia clade</taxon>
        <taxon>Senna</taxon>
    </lineage>
</organism>
<keyword evidence="3" id="KW-1185">Reference proteome</keyword>
<gene>
    <name evidence="2" type="ORF">G2W53_001478</name>
</gene>
<evidence type="ECO:0000313" key="3">
    <source>
        <dbReference type="Proteomes" id="UP000634136"/>
    </source>
</evidence>
<dbReference type="Proteomes" id="UP000634136">
    <property type="component" value="Unassembled WGS sequence"/>
</dbReference>
<name>A0A834XJR7_9FABA</name>
<reference evidence="2" key="1">
    <citation type="submission" date="2020-09" db="EMBL/GenBank/DDBJ databases">
        <title>Genome-Enabled Discovery of Anthraquinone Biosynthesis in Senna tora.</title>
        <authorList>
            <person name="Kang S.-H."/>
            <person name="Pandey R.P."/>
            <person name="Lee C.-M."/>
            <person name="Sim J.-S."/>
            <person name="Jeong J.-T."/>
            <person name="Choi B.-S."/>
            <person name="Jung M."/>
            <person name="Ginzburg D."/>
            <person name="Zhao K."/>
            <person name="Won S.Y."/>
            <person name="Oh T.-J."/>
            <person name="Yu Y."/>
            <person name="Kim N.-H."/>
            <person name="Lee O.R."/>
            <person name="Lee T.-H."/>
            <person name="Bashyal P."/>
            <person name="Kim T.-S."/>
            <person name="Lee W.-H."/>
            <person name="Kawkins C."/>
            <person name="Kim C.-K."/>
            <person name="Kim J.S."/>
            <person name="Ahn B.O."/>
            <person name="Rhee S.Y."/>
            <person name="Sohng J.K."/>
        </authorList>
    </citation>
    <scope>NUCLEOTIDE SEQUENCE</scope>
    <source>
        <tissue evidence="2">Leaf</tissue>
    </source>
</reference>
<evidence type="ECO:0000313" key="2">
    <source>
        <dbReference type="EMBL" id="KAF7844573.1"/>
    </source>
</evidence>
<accession>A0A834XJR7</accession>
<dbReference type="EMBL" id="JAAIUW010000001">
    <property type="protein sequence ID" value="KAF7844573.1"/>
    <property type="molecule type" value="Genomic_DNA"/>
</dbReference>
<comment type="caution">
    <text evidence="2">The sequence shown here is derived from an EMBL/GenBank/DDBJ whole genome shotgun (WGS) entry which is preliminary data.</text>
</comment>
<dbReference type="AlphaFoldDB" id="A0A834XJR7"/>
<sequence length="27" mass="3088">MGDRRSIKLQSWRTDGPSPVDRSLSDK</sequence>
<feature type="region of interest" description="Disordered" evidence="1">
    <location>
        <begin position="1"/>
        <end position="27"/>
    </location>
</feature>
<evidence type="ECO:0000256" key="1">
    <source>
        <dbReference type="SAM" id="MobiDB-lite"/>
    </source>
</evidence>
<protein>
    <submittedName>
        <fullName evidence="2">Uncharacterized protein</fullName>
    </submittedName>
</protein>